<keyword evidence="4 6" id="KW-1133">Transmembrane helix</keyword>
<keyword evidence="5 6" id="KW-0472">Membrane</keyword>
<dbReference type="InterPro" id="IPR022764">
    <property type="entry name" value="Peptidase_S54_rhomboid_dom"/>
</dbReference>
<proteinExistence type="inferred from homology"/>
<dbReference type="PANTHER" id="PTHR43731">
    <property type="entry name" value="RHOMBOID PROTEASE"/>
    <property type="match status" value="1"/>
</dbReference>
<dbReference type="Gene3D" id="1.20.1540.10">
    <property type="entry name" value="Rhomboid-like"/>
    <property type="match status" value="1"/>
</dbReference>
<feature type="domain" description="Peptidase S54 rhomboid" evidence="7">
    <location>
        <begin position="372"/>
        <end position="440"/>
    </location>
</feature>
<dbReference type="SUPFAM" id="SSF144091">
    <property type="entry name" value="Rhomboid-like"/>
    <property type="match status" value="2"/>
</dbReference>
<feature type="transmembrane region" description="Helical" evidence="6">
    <location>
        <begin position="467"/>
        <end position="488"/>
    </location>
</feature>
<evidence type="ECO:0000259" key="7">
    <source>
        <dbReference type="Pfam" id="PF01694"/>
    </source>
</evidence>
<name>A0AAQ3NUK0_VIGMU</name>
<evidence type="ECO:0000256" key="2">
    <source>
        <dbReference type="ARBA" id="ARBA00009045"/>
    </source>
</evidence>
<keyword evidence="9" id="KW-1185">Reference proteome</keyword>
<keyword evidence="3 6" id="KW-0812">Transmembrane</keyword>
<evidence type="ECO:0000313" key="8">
    <source>
        <dbReference type="EMBL" id="WVZ15610.1"/>
    </source>
</evidence>
<evidence type="ECO:0000256" key="5">
    <source>
        <dbReference type="ARBA" id="ARBA00023136"/>
    </source>
</evidence>
<evidence type="ECO:0000256" key="6">
    <source>
        <dbReference type="SAM" id="Phobius"/>
    </source>
</evidence>
<dbReference type="PANTHER" id="PTHR43731:SF30">
    <property type="entry name" value="RHOMBOID-LIKE PROTEIN 9, CHLOROPLASTIC"/>
    <property type="match status" value="1"/>
</dbReference>
<evidence type="ECO:0000256" key="1">
    <source>
        <dbReference type="ARBA" id="ARBA00004141"/>
    </source>
</evidence>
<dbReference type="Proteomes" id="UP001374535">
    <property type="component" value="Chromosome 4"/>
</dbReference>
<organism evidence="8 9">
    <name type="scientific">Vigna mungo</name>
    <name type="common">Black gram</name>
    <name type="synonym">Phaseolus mungo</name>
    <dbReference type="NCBI Taxonomy" id="3915"/>
    <lineage>
        <taxon>Eukaryota</taxon>
        <taxon>Viridiplantae</taxon>
        <taxon>Streptophyta</taxon>
        <taxon>Embryophyta</taxon>
        <taxon>Tracheophyta</taxon>
        <taxon>Spermatophyta</taxon>
        <taxon>Magnoliopsida</taxon>
        <taxon>eudicotyledons</taxon>
        <taxon>Gunneridae</taxon>
        <taxon>Pentapetalae</taxon>
        <taxon>rosids</taxon>
        <taxon>fabids</taxon>
        <taxon>Fabales</taxon>
        <taxon>Fabaceae</taxon>
        <taxon>Papilionoideae</taxon>
        <taxon>50 kb inversion clade</taxon>
        <taxon>NPAAA clade</taxon>
        <taxon>indigoferoid/millettioid clade</taxon>
        <taxon>Phaseoleae</taxon>
        <taxon>Vigna</taxon>
    </lineage>
</organism>
<feature type="transmembrane region" description="Helical" evidence="6">
    <location>
        <begin position="255"/>
        <end position="279"/>
    </location>
</feature>
<protein>
    <recommendedName>
        <fullName evidence="7">Peptidase S54 rhomboid domain-containing protein</fullName>
    </recommendedName>
</protein>
<comment type="similarity">
    <text evidence="2">Belongs to the peptidase S54 family.</text>
</comment>
<dbReference type="EMBL" id="CP144697">
    <property type="protein sequence ID" value="WVZ15610.1"/>
    <property type="molecule type" value="Genomic_DNA"/>
</dbReference>
<evidence type="ECO:0000256" key="4">
    <source>
        <dbReference type="ARBA" id="ARBA00022989"/>
    </source>
</evidence>
<gene>
    <name evidence="8" type="ORF">V8G54_013176</name>
</gene>
<feature type="transmembrane region" description="Helical" evidence="6">
    <location>
        <begin position="370"/>
        <end position="387"/>
    </location>
</feature>
<reference evidence="8 9" key="1">
    <citation type="journal article" date="2023" name="Life. Sci Alliance">
        <title>Evolutionary insights into 3D genome organization and epigenetic landscape of Vigna mungo.</title>
        <authorList>
            <person name="Junaid A."/>
            <person name="Singh B."/>
            <person name="Bhatia S."/>
        </authorList>
    </citation>
    <scope>NUCLEOTIDE SEQUENCE [LARGE SCALE GENOMIC DNA]</scope>
    <source>
        <strain evidence="8">Urdbean</strain>
    </source>
</reference>
<dbReference type="GO" id="GO:0004252">
    <property type="term" value="F:serine-type endopeptidase activity"/>
    <property type="evidence" value="ECO:0007669"/>
    <property type="project" value="InterPro"/>
</dbReference>
<feature type="transmembrane region" description="Helical" evidence="6">
    <location>
        <begin position="291"/>
        <end position="311"/>
    </location>
</feature>
<dbReference type="Pfam" id="PF01694">
    <property type="entry name" value="Rhomboid"/>
    <property type="match status" value="2"/>
</dbReference>
<accession>A0AAQ3NUK0</accession>
<comment type="subcellular location">
    <subcellularLocation>
        <location evidence="1">Membrane</location>
        <topology evidence="1">Multi-pass membrane protein</topology>
    </subcellularLocation>
</comment>
<dbReference type="InterPro" id="IPR035952">
    <property type="entry name" value="Rhomboid-like_sf"/>
</dbReference>
<evidence type="ECO:0000256" key="3">
    <source>
        <dbReference type="ARBA" id="ARBA00022692"/>
    </source>
</evidence>
<feature type="transmembrane region" description="Helical" evidence="6">
    <location>
        <begin position="20"/>
        <end position="45"/>
    </location>
</feature>
<dbReference type="GO" id="GO:0016020">
    <property type="term" value="C:membrane"/>
    <property type="evidence" value="ECO:0007669"/>
    <property type="project" value="UniProtKB-SubCell"/>
</dbReference>
<sequence>MQRGRLSKVASRTKSNPSSFAFQFLDSMTILIVLLVFMAAFPMFYKMPCKDKKLPAQNVIRQSEKRFIYERNNMKRSIFSIPGQMCRSCQPWNKVNNALKKSNTAERNVPRCRLHDKGSMHKNVTRLWVSDNHLSLLQGCYSKKENLSRVWCSAGSSSTEKQLKSLDSYFGKLQDIAKLRTFDSSHKVIQEHRTECQTRSETAIESLDDGILVSVNIAVFLFEIASPVRTSDVEMFSIPLLYGAKINHLIMVGEWWRLITPMFLHAGIFHMALSCWALVTFGPQVCKGYGSFTFFLIYILGGIACNFTSFLHTSDPTVGGTEFSSFSKGVSVITRRSESGARKFDEHIGKFTCRIEKFTRWKDLPKRRKIMGPVFAIIGAWLMYQIQNKDVIASDTSENLFQKAIIITALMFILSHFGPIDEWSHFGAAFSGMAYGFLTIPTFQLNDTSSGTSQEEGLKLVRKQGDLCKSLFIFTIFIIALSSFLLFMEPPPNALASINAAGIDALEYVLIFG</sequence>
<feature type="domain" description="Peptidase S54 rhomboid" evidence="7">
    <location>
        <begin position="253"/>
        <end position="321"/>
    </location>
</feature>
<evidence type="ECO:0000313" key="9">
    <source>
        <dbReference type="Proteomes" id="UP001374535"/>
    </source>
</evidence>
<dbReference type="InterPro" id="IPR050925">
    <property type="entry name" value="Rhomboid_protease_S54"/>
</dbReference>
<dbReference type="AlphaFoldDB" id="A0AAQ3NUK0"/>